<keyword evidence="1" id="KW-0805">Transcription regulation</keyword>
<comment type="caution">
    <text evidence="6">The sequence shown here is derived from an EMBL/GenBank/DDBJ whole genome shotgun (WGS) entry which is preliminary data.</text>
</comment>
<keyword evidence="7" id="KW-1185">Reference proteome</keyword>
<accession>A0A073AWQ5</accession>
<dbReference type="InterPro" id="IPR036271">
    <property type="entry name" value="Tet_transcr_reg_TetR-rel_C_sf"/>
</dbReference>
<reference evidence="6 7" key="1">
    <citation type="submission" date="2014-06" db="EMBL/GenBank/DDBJ databases">
        <title>Saccharopolyspora rectivirgula DSM-43113 Genome sequencing.</title>
        <authorList>
            <person name="Barrera C."/>
            <person name="Millon L."/>
            <person name="Rognon B."/>
            <person name="Zaugg C."/>
            <person name="Monod M."/>
        </authorList>
    </citation>
    <scope>NUCLEOTIDE SEQUENCE [LARGE SCALE GENOMIC DNA]</scope>
    <source>
        <strain evidence="6 7">DSM 43113</strain>
    </source>
</reference>
<evidence type="ECO:0000256" key="1">
    <source>
        <dbReference type="ARBA" id="ARBA00023015"/>
    </source>
</evidence>
<evidence type="ECO:0000256" key="2">
    <source>
        <dbReference type="ARBA" id="ARBA00023125"/>
    </source>
</evidence>
<dbReference type="PRINTS" id="PR00455">
    <property type="entry name" value="HTHTETR"/>
</dbReference>
<evidence type="ECO:0000256" key="3">
    <source>
        <dbReference type="ARBA" id="ARBA00023163"/>
    </source>
</evidence>
<sequence length="231" mass="26403">MVQVTRRERLRAATEQEIRQHARTLLATQGREAVTLRAIARELGITAPALYRYYGSREELLRALCNDICSDLAEQLHHELRRTSGELAEKVRTACWEFRRWALHHPEEFALVFATPPGDDGQQDQFARVFLGIVAPLMREGAVRLHPDRLPVDLPDVSAYQNALADAFDAEGITVPAEAISPESVYYLLRWWARLYGHVALEVFGRFPFDLRHADELFNSLLQELLRESGL</sequence>
<dbReference type="InterPro" id="IPR050109">
    <property type="entry name" value="HTH-type_TetR-like_transc_reg"/>
</dbReference>
<dbReference type="AlphaFoldDB" id="A0A073AWQ5"/>
<protein>
    <submittedName>
        <fullName evidence="6">TetR family transcriptional regulator</fullName>
    </submittedName>
</protein>
<dbReference type="InterPro" id="IPR001647">
    <property type="entry name" value="HTH_TetR"/>
</dbReference>
<dbReference type="PROSITE" id="PS50977">
    <property type="entry name" value="HTH_TETR_2"/>
    <property type="match status" value="1"/>
</dbReference>
<evidence type="ECO:0000259" key="5">
    <source>
        <dbReference type="PROSITE" id="PS50977"/>
    </source>
</evidence>
<dbReference type="GO" id="GO:0003700">
    <property type="term" value="F:DNA-binding transcription factor activity"/>
    <property type="evidence" value="ECO:0007669"/>
    <property type="project" value="TreeGrafter"/>
</dbReference>
<dbReference type="Pfam" id="PF00440">
    <property type="entry name" value="TetR_N"/>
    <property type="match status" value="1"/>
</dbReference>
<evidence type="ECO:0000256" key="4">
    <source>
        <dbReference type="PROSITE-ProRule" id="PRU00335"/>
    </source>
</evidence>
<dbReference type="PANTHER" id="PTHR30055">
    <property type="entry name" value="HTH-TYPE TRANSCRIPTIONAL REGULATOR RUTR"/>
    <property type="match status" value="1"/>
</dbReference>
<dbReference type="RefSeq" id="WP_029722173.1">
    <property type="nucleotide sequence ID" value="NZ_JAJUIW010000036.1"/>
</dbReference>
<dbReference type="SUPFAM" id="SSF46689">
    <property type="entry name" value="Homeodomain-like"/>
    <property type="match status" value="1"/>
</dbReference>
<dbReference type="GO" id="GO:0000976">
    <property type="term" value="F:transcription cis-regulatory region binding"/>
    <property type="evidence" value="ECO:0007669"/>
    <property type="project" value="TreeGrafter"/>
</dbReference>
<evidence type="ECO:0000313" key="7">
    <source>
        <dbReference type="Proteomes" id="UP000031419"/>
    </source>
</evidence>
<keyword evidence="2 4" id="KW-0238">DNA-binding</keyword>
<dbReference type="OrthoDB" id="3210322at2"/>
<dbReference type="STRING" id="28042.GU90_14165"/>
<name>A0A073AWQ5_9PSEU</name>
<keyword evidence="3" id="KW-0804">Transcription</keyword>
<dbReference type="SUPFAM" id="SSF48498">
    <property type="entry name" value="Tetracyclin repressor-like, C-terminal domain"/>
    <property type="match status" value="1"/>
</dbReference>
<dbReference type="Gene3D" id="1.10.357.10">
    <property type="entry name" value="Tetracycline Repressor, domain 2"/>
    <property type="match status" value="1"/>
</dbReference>
<gene>
    <name evidence="6" type="ORF">GU90_14165</name>
</gene>
<dbReference type="InterPro" id="IPR009057">
    <property type="entry name" value="Homeodomain-like_sf"/>
</dbReference>
<dbReference type="PANTHER" id="PTHR30055:SF243">
    <property type="entry name" value="HTH-TYPE TRANSCRIPTIONAL REGULATOR RV1816"/>
    <property type="match status" value="1"/>
</dbReference>
<organism evidence="6 7">
    <name type="scientific">Saccharopolyspora rectivirgula</name>
    <dbReference type="NCBI Taxonomy" id="28042"/>
    <lineage>
        <taxon>Bacteria</taxon>
        <taxon>Bacillati</taxon>
        <taxon>Actinomycetota</taxon>
        <taxon>Actinomycetes</taxon>
        <taxon>Pseudonocardiales</taxon>
        <taxon>Pseudonocardiaceae</taxon>
        <taxon>Saccharopolyspora</taxon>
    </lineage>
</organism>
<dbReference type="InterPro" id="IPR025996">
    <property type="entry name" value="MT1864/Rv1816-like_C"/>
</dbReference>
<proteinExistence type="predicted"/>
<feature type="DNA-binding region" description="H-T-H motif" evidence="4">
    <location>
        <begin position="35"/>
        <end position="54"/>
    </location>
</feature>
<evidence type="ECO:0000313" key="6">
    <source>
        <dbReference type="EMBL" id="KEI43756.1"/>
    </source>
</evidence>
<dbReference type="Pfam" id="PF13305">
    <property type="entry name" value="TetR_C_33"/>
    <property type="match status" value="1"/>
</dbReference>
<dbReference type="eggNOG" id="COG1309">
    <property type="taxonomic scope" value="Bacteria"/>
</dbReference>
<feature type="domain" description="HTH tetR-type" evidence="5">
    <location>
        <begin position="12"/>
        <end position="72"/>
    </location>
</feature>
<dbReference type="Proteomes" id="UP000031419">
    <property type="component" value="Unassembled WGS sequence"/>
</dbReference>
<dbReference type="EMBL" id="JNVU01000035">
    <property type="protein sequence ID" value="KEI43756.1"/>
    <property type="molecule type" value="Genomic_DNA"/>
</dbReference>